<dbReference type="Pfam" id="PF00403">
    <property type="entry name" value="HMA"/>
    <property type="match status" value="1"/>
</dbReference>
<accession>A0ABW7MVT9</accession>
<organism evidence="2 3">
    <name type="scientific">Gaetbulibacter aestuarii</name>
    <dbReference type="NCBI Taxonomy" id="1502358"/>
    <lineage>
        <taxon>Bacteria</taxon>
        <taxon>Pseudomonadati</taxon>
        <taxon>Bacteroidota</taxon>
        <taxon>Flavobacteriia</taxon>
        <taxon>Flavobacteriales</taxon>
        <taxon>Flavobacteriaceae</taxon>
        <taxon>Gaetbulibacter</taxon>
    </lineage>
</organism>
<dbReference type="PROSITE" id="PS51257">
    <property type="entry name" value="PROKAR_LIPOPROTEIN"/>
    <property type="match status" value="1"/>
</dbReference>
<sequence length="134" mass="14336">MTSIKTIFGAALILVAASSCKNKVAPEVKTIDNQATAQVSKEAQIANPNAHFAKAEFTINGMTCAMGCAAVIQNHLSNMDGVKSAKVDFDKKLAMVEYDDAKVNAELLTKTVSSVGKQYEVADMKTVDTFSEKE</sequence>
<evidence type="ECO:0000259" key="1">
    <source>
        <dbReference type="PROSITE" id="PS50846"/>
    </source>
</evidence>
<dbReference type="Gene3D" id="3.30.70.100">
    <property type="match status" value="1"/>
</dbReference>
<evidence type="ECO:0000313" key="3">
    <source>
        <dbReference type="Proteomes" id="UP001610100"/>
    </source>
</evidence>
<dbReference type="SUPFAM" id="SSF55008">
    <property type="entry name" value="HMA, heavy metal-associated domain"/>
    <property type="match status" value="1"/>
</dbReference>
<evidence type="ECO:0000313" key="2">
    <source>
        <dbReference type="EMBL" id="MFH6770941.1"/>
    </source>
</evidence>
<keyword evidence="3" id="KW-1185">Reference proteome</keyword>
<name>A0ABW7MVT9_9FLAO</name>
<dbReference type="PROSITE" id="PS50846">
    <property type="entry name" value="HMA_2"/>
    <property type="match status" value="1"/>
</dbReference>
<gene>
    <name evidence="2" type="ORF">V8G58_03260</name>
</gene>
<dbReference type="Proteomes" id="UP001610100">
    <property type="component" value="Unassembled WGS sequence"/>
</dbReference>
<proteinExistence type="predicted"/>
<feature type="domain" description="HMA" evidence="1">
    <location>
        <begin position="53"/>
        <end position="120"/>
    </location>
</feature>
<comment type="caution">
    <text evidence="2">The sequence shown here is derived from an EMBL/GenBank/DDBJ whole genome shotgun (WGS) entry which is preliminary data.</text>
</comment>
<protein>
    <submittedName>
        <fullName evidence="2">Heavy metal-associated domain-containing protein</fullName>
    </submittedName>
</protein>
<dbReference type="InterPro" id="IPR036163">
    <property type="entry name" value="HMA_dom_sf"/>
</dbReference>
<dbReference type="CDD" id="cd00371">
    <property type="entry name" value="HMA"/>
    <property type="match status" value="1"/>
</dbReference>
<reference evidence="2 3" key="1">
    <citation type="submission" date="2024-02" db="EMBL/GenBank/DDBJ databases">
        <title>A Gaetbulibacter species isolated from tidal flats and genomic insights of their niches.</title>
        <authorList>
            <person name="Ye Y."/>
        </authorList>
    </citation>
    <scope>NUCLEOTIDE SEQUENCE [LARGE SCALE GENOMIC DNA]</scope>
    <source>
        <strain evidence="2 3">KYW382</strain>
    </source>
</reference>
<dbReference type="InterPro" id="IPR006121">
    <property type="entry name" value="HMA_dom"/>
</dbReference>
<dbReference type="EMBL" id="JBAWKB010000001">
    <property type="protein sequence ID" value="MFH6770941.1"/>
    <property type="molecule type" value="Genomic_DNA"/>
</dbReference>
<dbReference type="RefSeq" id="WP_344739676.1">
    <property type="nucleotide sequence ID" value="NZ_BAABAY010000001.1"/>
</dbReference>